<keyword evidence="2" id="KW-1185">Reference proteome</keyword>
<dbReference type="EMBL" id="LR882967">
    <property type="protein sequence ID" value="CAD5949327.1"/>
    <property type="molecule type" value="Genomic_DNA"/>
</dbReference>
<protein>
    <submittedName>
        <fullName evidence="1">Uncharacterized protein</fullName>
    </submittedName>
</protein>
<accession>A0A9W4G5Z0</accession>
<dbReference type="Proteomes" id="UP001153719">
    <property type="component" value="Chromosome"/>
</dbReference>
<name>A0A9W4G5Z0_9CYAN</name>
<reference evidence="1" key="1">
    <citation type="submission" date="2020-09" db="EMBL/GenBank/DDBJ databases">
        <authorList>
            <person name="Blom J."/>
        </authorList>
    </citation>
    <scope>NUCLEOTIDE SEQUENCE</scope>
    <source>
        <strain evidence="1">No.713</strain>
    </source>
</reference>
<organism evidence="1 2">
    <name type="scientific">Planktothrix pseudagardhii</name>
    <dbReference type="NCBI Taxonomy" id="132604"/>
    <lineage>
        <taxon>Bacteria</taxon>
        <taxon>Bacillati</taxon>
        <taxon>Cyanobacteriota</taxon>
        <taxon>Cyanophyceae</taxon>
        <taxon>Oscillatoriophycideae</taxon>
        <taxon>Oscillatoriales</taxon>
        <taxon>Microcoleaceae</taxon>
        <taxon>Planktothrix</taxon>
    </lineage>
</organism>
<sequence>MPNTLNLDYNTISRLFLSVLANKSGFPLAESREKN</sequence>
<evidence type="ECO:0000313" key="1">
    <source>
        <dbReference type="EMBL" id="CAD5949327.1"/>
    </source>
</evidence>
<evidence type="ECO:0000313" key="2">
    <source>
        <dbReference type="Proteomes" id="UP001153719"/>
    </source>
</evidence>
<dbReference type="KEGG" id="ppsu:NO713_02452"/>
<proteinExistence type="predicted"/>
<gene>
    <name evidence="1" type="ORF">NO713_02452</name>
</gene>
<dbReference type="AlphaFoldDB" id="A0A9W4G5Z0"/>